<evidence type="ECO:0000256" key="1">
    <source>
        <dbReference type="SAM" id="MobiDB-lite"/>
    </source>
</evidence>
<reference evidence="2 3" key="1">
    <citation type="submission" date="2019-06" db="EMBL/GenBank/DDBJ databases">
        <authorList>
            <person name="Broberg M."/>
        </authorList>
    </citation>
    <scope>NUCLEOTIDE SEQUENCE [LARGE SCALE GENOMIC DNA]</scope>
</reference>
<proteinExistence type="predicted"/>
<comment type="caution">
    <text evidence="2">The sequence shown here is derived from an EMBL/GenBank/DDBJ whole genome shotgun (WGS) entry which is preliminary data.</text>
</comment>
<feature type="region of interest" description="Disordered" evidence="1">
    <location>
        <begin position="1"/>
        <end position="43"/>
    </location>
</feature>
<evidence type="ECO:0000313" key="2">
    <source>
        <dbReference type="EMBL" id="VUC19915.1"/>
    </source>
</evidence>
<organism evidence="2 3">
    <name type="scientific">Bionectria ochroleuca</name>
    <name type="common">Gliocladium roseum</name>
    <dbReference type="NCBI Taxonomy" id="29856"/>
    <lineage>
        <taxon>Eukaryota</taxon>
        <taxon>Fungi</taxon>
        <taxon>Dikarya</taxon>
        <taxon>Ascomycota</taxon>
        <taxon>Pezizomycotina</taxon>
        <taxon>Sordariomycetes</taxon>
        <taxon>Hypocreomycetidae</taxon>
        <taxon>Hypocreales</taxon>
        <taxon>Bionectriaceae</taxon>
        <taxon>Clonostachys</taxon>
    </lineage>
</organism>
<keyword evidence="3" id="KW-1185">Reference proteome</keyword>
<name>A0ABY6TMU0_BIOOC</name>
<dbReference type="Proteomes" id="UP000766486">
    <property type="component" value="Unassembled WGS sequence"/>
</dbReference>
<protein>
    <submittedName>
        <fullName evidence="2">Uncharacterized protein</fullName>
    </submittedName>
</protein>
<feature type="compositionally biased region" description="Polar residues" evidence="1">
    <location>
        <begin position="32"/>
        <end position="43"/>
    </location>
</feature>
<evidence type="ECO:0000313" key="3">
    <source>
        <dbReference type="Proteomes" id="UP000766486"/>
    </source>
</evidence>
<sequence length="166" mass="18561">MFSPVPSNPSSPLPRRGQSSDNLVHDERHYSPATSSINDDDNVSYQDSLFVKPLAISRPRPDSSILPQDKSDSTPLLDPRHFTAVVRRGETVQYWLPVELVIKGLPGRGFVPDGHWERLVELAEDVSVCTDTTGERGGNVQLVTAWCHARELTRNGEHVNYETTRD</sequence>
<feature type="compositionally biased region" description="Pro residues" evidence="1">
    <location>
        <begin position="1"/>
        <end position="12"/>
    </location>
</feature>
<dbReference type="EMBL" id="CABFNS010000016">
    <property type="protein sequence ID" value="VUC19915.1"/>
    <property type="molecule type" value="Genomic_DNA"/>
</dbReference>
<accession>A0ABY6TMU0</accession>
<gene>
    <name evidence="2" type="ORF">CLO192961_LOCUS7222</name>
</gene>